<accession>A0ABM8QC79</accession>
<dbReference type="Pfam" id="PF03473">
    <property type="entry name" value="MOSC"/>
    <property type="match status" value="1"/>
</dbReference>
<dbReference type="InterPro" id="IPR052353">
    <property type="entry name" value="Benzoxazolinone_Detox_Enz"/>
</dbReference>
<name>A0ABM8QC79_9BACT</name>
<sequence>MVTRASLPHIHQVSLSDGGVPKLAVTTALVTVHGLAGDRQRNRKYHGGADRAVCLYSLEVIEALREEGHSIGPGSSGENLTVAGLEWSQVKPGARLTIGGTVQVEVMSYTTPCRLNGQWFKDGDYRRIAQDLYPGWSRLYARVLREGTVSQGDAVLVEWLDGE</sequence>
<feature type="domain" description="MOSC" evidence="1">
    <location>
        <begin position="22"/>
        <end position="158"/>
    </location>
</feature>
<dbReference type="InterPro" id="IPR011037">
    <property type="entry name" value="Pyrv_Knase-like_insert_dom_sf"/>
</dbReference>
<dbReference type="PROSITE" id="PS51340">
    <property type="entry name" value="MOSC"/>
    <property type="match status" value="1"/>
</dbReference>
<evidence type="ECO:0000313" key="3">
    <source>
        <dbReference type="Proteomes" id="UP000675880"/>
    </source>
</evidence>
<keyword evidence="3" id="KW-1185">Reference proteome</keyword>
<evidence type="ECO:0000259" key="1">
    <source>
        <dbReference type="PROSITE" id="PS51340"/>
    </source>
</evidence>
<reference evidence="2 3" key="1">
    <citation type="submission" date="2021-02" db="EMBL/GenBank/DDBJ databases">
        <authorList>
            <person name="Han P."/>
        </authorList>
    </citation>
    <scope>NUCLEOTIDE SEQUENCE [LARGE SCALE GENOMIC DNA]</scope>
    <source>
        <strain evidence="2">Candidatus Nitrospira sp. ZN2</strain>
    </source>
</reference>
<dbReference type="SUPFAM" id="SSF50800">
    <property type="entry name" value="PK beta-barrel domain-like"/>
    <property type="match status" value="1"/>
</dbReference>
<dbReference type="InterPro" id="IPR005302">
    <property type="entry name" value="MoCF_Sase_C"/>
</dbReference>
<proteinExistence type="predicted"/>
<dbReference type="Proteomes" id="UP000675880">
    <property type="component" value="Unassembled WGS sequence"/>
</dbReference>
<dbReference type="PANTHER" id="PTHR30212:SF2">
    <property type="entry name" value="PROTEIN YIIM"/>
    <property type="match status" value="1"/>
</dbReference>
<evidence type="ECO:0000313" key="2">
    <source>
        <dbReference type="EMBL" id="CAE6688922.1"/>
    </source>
</evidence>
<protein>
    <submittedName>
        <fullName evidence="2">MOSC domain-containing protein</fullName>
    </submittedName>
</protein>
<comment type="caution">
    <text evidence="2">The sequence shown here is derived from an EMBL/GenBank/DDBJ whole genome shotgun (WGS) entry which is preliminary data.</text>
</comment>
<organism evidence="2 3">
    <name type="scientific">Nitrospira defluvii</name>
    <dbReference type="NCBI Taxonomy" id="330214"/>
    <lineage>
        <taxon>Bacteria</taxon>
        <taxon>Pseudomonadati</taxon>
        <taxon>Nitrospirota</taxon>
        <taxon>Nitrospiria</taxon>
        <taxon>Nitrospirales</taxon>
        <taxon>Nitrospiraceae</taxon>
        <taxon>Nitrospira</taxon>
    </lineage>
</organism>
<dbReference type="EMBL" id="CAJNBJ010000001">
    <property type="protein sequence ID" value="CAE6688922.1"/>
    <property type="molecule type" value="Genomic_DNA"/>
</dbReference>
<dbReference type="PANTHER" id="PTHR30212">
    <property type="entry name" value="PROTEIN YIIM"/>
    <property type="match status" value="1"/>
</dbReference>
<dbReference type="Gene3D" id="2.40.33.20">
    <property type="entry name" value="PK beta-barrel domain-like"/>
    <property type="match status" value="1"/>
</dbReference>
<gene>
    <name evidence="2" type="ORF">NSPZN2_10117</name>
</gene>